<dbReference type="SUPFAM" id="SSF54843">
    <property type="entry name" value="Ribosomal protein L22"/>
    <property type="match status" value="1"/>
</dbReference>
<keyword evidence="3 4" id="KW-0687">Ribonucleoprotein</keyword>
<accession>A0A0G0U2J0</accession>
<keyword evidence="2 4" id="KW-0689">Ribosomal protein</keyword>
<evidence type="ECO:0000313" key="7">
    <source>
        <dbReference type="EMBL" id="KKR83314.1"/>
    </source>
</evidence>
<gene>
    <name evidence="7" type="ORF">UU29_C0006G0003</name>
</gene>
<reference evidence="7 8" key="1">
    <citation type="journal article" date="2015" name="Nature">
        <title>rRNA introns, odd ribosomes, and small enigmatic genomes across a large radiation of phyla.</title>
        <authorList>
            <person name="Brown C.T."/>
            <person name="Hug L.A."/>
            <person name="Thomas B.C."/>
            <person name="Sharon I."/>
            <person name="Castelle C.J."/>
            <person name="Singh A."/>
            <person name="Wilkins M.J."/>
            <person name="Williams K.H."/>
            <person name="Banfield J.F."/>
        </authorList>
    </citation>
    <scope>NUCLEOTIDE SEQUENCE [LARGE SCALE GENOMIC DNA]</scope>
</reference>
<comment type="subunit">
    <text evidence="5">Part of the 50S ribosomal subunit.</text>
</comment>
<sequence length="121" mass="13352">MEIGHTQKYIHTSPRKLKLVADMVRSMEPLKAIKILEMTNKAAALSLAKAIKTAVANARQQKLPEEGLSFKSLEINSASTRRGVTGRFHAQARGRVSPYKKRQSHIRIILSDEGGSNGSKN</sequence>
<dbReference type="Proteomes" id="UP000034601">
    <property type="component" value="Unassembled WGS sequence"/>
</dbReference>
<evidence type="ECO:0000256" key="1">
    <source>
        <dbReference type="ARBA" id="ARBA00009451"/>
    </source>
</evidence>
<evidence type="ECO:0000313" key="8">
    <source>
        <dbReference type="Proteomes" id="UP000034601"/>
    </source>
</evidence>
<dbReference type="EMBL" id="LCAB01000006">
    <property type="protein sequence ID" value="KKR83314.1"/>
    <property type="molecule type" value="Genomic_DNA"/>
</dbReference>
<dbReference type="InterPro" id="IPR047867">
    <property type="entry name" value="Ribosomal_uL22_bac/org-type"/>
</dbReference>
<dbReference type="GO" id="GO:0019843">
    <property type="term" value="F:rRNA binding"/>
    <property type="evidence" value="ECO:0007669"/>
    <property type="project" value="UniProtKB-KW"/>
</dbReference>
<dbReference type="Pfam" id="PF00237">
    <property type="entry name" value="Ribosomal_L22"/>
    <property type="match status" value="1"/>
</dbReference>
<comment type="similarity">
    <text evidence="1 4">Belongs to the universal ribosomal protein uL22 family.</text>
</comment>
<name>A0A0G0U2J0_9BACT</name>
<dbReference type="GO" id="GO:0003735">
    <property type="term" value="F:structural constituent of ribosome"/>
    <property type="evidence" value="ECO:0007669"/>
    <property type="project" value="InterPro"/>
</dbReference>
<evidence type="ECO:0000256" key="4">
    <source>
        <dbReference type="RuleBase" id="RU004005"/>
    </source>
</evidence>
<evidence type="ECO:0000256" key="5">
    <source>
        <dbReference type="RuleBase" id="RU004006"/>
    </source>
</evidence>
<keyword evidence="5" id="KW-0694">RNA-binding</keyword>
<dbReference type="GO" id="GO:0006412">
    <property type="term" value="P:translation"/>
    <property type="evidence" value="ECO:0007669"/>
    <property type="project" value="InterPro"/>
</dbReference>
<dbReference type="PANTHER" id="PTHR13501">
    <property type="entry name" value="CHLOROPLAST 50S RIBOSOMAL PROTEIN L22-RELATED"/>
    <property type="match status" value="1"/>
</dbReference>
<dbReference type="GO" id="GO:0022625">
    <property type="term" value="C:cytosolic large ribosomal subunit"/>
    <property type="evidence" value="ECO:0007669"/>
    <property type="project" value="TreeGrafter"/>
</dbReference>
<proteinExistence type="inferred from homology"/>
<dbReference type="InterPro" id="IPR036394">
    <property type="entry name" value="Ribosomal_uL22_sf"/>
</dbReference>
<organism evidence="7 8">
    <name type="scientific">Candidatus Daviesbacteria bacterium GW2011_GWA2_40_9</name>
    <dbReference type="NCBI Taxonomy" id="1618424"/>
    <lineage>
        <taxon>Bacteria</taxon>
        <taxon>Candidatus Daviesiibacteriota</taxon>
    </lineage>
</organism>
<dbReference type="Gene3D" id="3.90.470.10">
    <property type="entry name" value="Ribosomal protein L22/L17"/>
    <property type="match status" value="1"/>
</dbReference>
<evidence type="ECO:0000256" key="6">
    <source>
        <dbReference type="RuleBase" id="RU004008"/>
    </source>
</evidence>
<evidence type="ECO:0000256" key="3">
    <source>
        <dbReference type="ARBA" id="ARBA00023274"/>
    </source>
</evidence>
<dbReference type="AlphaFoldDB" id="A0A0G0U2J0"/>
<comment type="caution">
    <text evidence="7">The sequence shown here is derived from an EMBL/GenBank/DDBJ whole genome shotgun (WGS) entry which is preliminary data.</text>
</comment>
<dbReference type="PANTHER" id="PTHR13501:SF8">
    <property type="entry name" value="LARGE RIBOSOMAL SUBUNIT PROTEIN UL22M"/>
    <property type="match status" value="1"/>
</dbReference>
<protein>
    <recommendedName>
        <fullName evidence="6">50S ribosomal protein L22</fullName>
    </recommendedName>
</protein>
<dbReference type="InterPro" id="IPR001063">
    <property type="entry name" value="Ribosomal_uL22"/>
</dbReference>
<comment type="function">
    <text evidence="6">This protein binds specifically to 23S rRNA; its binding is stimulated by other ribosomal proteins, e.g., L4, L17, and L20. It is important during the early stages of 50S assembly. It makes multiple contacts with different domains of the 23S rRNA in the assembled 50S subunit and ribosome.</text>
</comment>
<evidence type="ECO:0000256" key="2">
    <source>
        <dbReference type="ARBA" id="ARBA00022980"/>
    </source>
</evidence>
<keyword evidence="5" id="KW-0699">rRNA-binding</keyword>